<reference evidence="1" key="1">
    <citation type="submission" date="2018-05" db="EMBL/GenBank/DDBJ databases">
        <authorList>
            <person name="Lanie J.A."/>
            <person name="Ng W.-L."/>
            <person name="Kazmierczak K.M."/>
            <person name="Andrzejewski T.M."/>
            <person name="Davidsen T.M."/>
            <person name="Wayne K.J."/>
            <person name="Tettelin H."/>
            <person name="Glass J.I."/>
            <person name="Rusch D."/>
            <person name="Podicherti R."/>
            <person name="Tsui H.-C.T."/>
            <person name="Winkler M.E."/>
        </authorList>
    </citation>
    <scope>NUCLEOTIDE SEQUENCE</scope>
</reference>
<sequence length="43" mass="5221">MPICTKCQNKVPEVHNCEHTDEQDYCTDCYTELHYYLTEEKKH</sequence>
<gene>
    <name evidence="1" type="ORF">METZ01_LOCUS438036</name>
</gene>
<evidence type="ECO:0000313" key="1">
    <source>
        <dbReference type="EMBL" id="SVD85182.1"/>
    </source>
</evidence>
<protein>
    <recommendedName>
        <fullName evidence="2">B box-type domain-containing protein</fullName>
    </recommendedName>
</protein>
<organism evidence="1">
    <name type="scientific">marine metagenome</name>
    <dbReference type="NCBI Taxonomy" id="408172"/>
    <lineage>
        <taxon>unclassified sequences</taxon>
        <taxon>metagenomes</taxon>
        <taxon>ecological metagenomes</taxon>
    </lineage>
</organism>
<evidence type="ECO:0008006" key="2">
    <source>
        <dbReference type="Google" id="ProtNLM"/>
    </source>
</evidence>
<name>A0A382YPI4_9ZZZZ</name>
<dbReference type="AlphaFoldDB" id="A0A382YPI4"/>
<accession>A0A382YPI4</accession>
<dbReference type="EMBL" id="UINC01177500">
    <property type="protein sequence ID" value="SVD85182.1"/>
    <property type="molecule type" value="Genomic_DNA"/>
</dbReference>
<proteinExistence type="predicted"/>